<comment type="caution">
    <text evidence="1">The sequence shown here is derived from an EMBL/GenBank/DDBJ whole genome shotgun (WGS) entry which is preliminary data.</text>
</comment>
<dbReference type="RefSeq" id="WP_380706410.1">
    <property type="nucleotide sequence ID" value="NZ_JBHSFN010000005.1"/>
</dbReference>
<keyword evidence="2" id="KW-1185">Reference proteome</keyword>
<organism evidence="1 2">
    <name type="scientific">Sphaerisporangium corydalis</name>
    <dbReference type="NCBI Taxonomy" id="1441875"/>
    <lineage>
        <taxon>Bacteria</taxon>
        <taxon>Bacillati</taxon>
        <taxon>Actinomycetota</taxon>
        <taxon>Actinomycetes</taxon>
        <taxon>Streptosporangiales</taxon>
        <taxon>Streptosporangiaceae</taxon>
        <taxon>Sphaerisporangium</taxon>
    </lineage>
</organism>
<dbReference type="EMBL" id="JBHSFN010000005">
    <property type="protein sequence ID" value="MFC4586597.1"/>
    <property type="molecule type" value="Genomic_DNA"/>
</dbReference>
<gene>
    <name evidence="1" type="ORF">ACFO8L_10965</name>
</gene>
<name>A0ABV9EDD9_9ACTN</name>
<protein>
    <submittedName>
        <fullName evidence="1">Uncharacterized protein</fullName>
    </submittedName>
</protein>
<accession>A0ABV9EDD9</accession>
<proteinExistence type="predicted"/>
<evidence type="ECO:0000313" key="1">
    <source>
        <dbReference type="EMBL" id="MFC4586597.1"/>
    </source>
</evidence>
<evidence type="ECO:0000313" key="2">
    <source>
        <dbReference type="Proteomes" id="UP001595891"/>
    </source>
</evidence>
<reference evidence="2" key="1">
    <citation type="journal article" date="2019" name="Int. J. Syst. Evol. Microbiol.">
        <title>The Global Catalogue of Microorganisms (GCM) 10K type strain sequencing project: providing services to taxonomists for standard genome sequencing and annotation.</title>
        <authorList>
            <consortium name="The Broad Institute Genomics Platform"/>
            <consortium name="The Broad Institute Genome Sequencing Center for Infectious Disease"/>
            <person name="Wu L."/>
            <person name="Ma J."/>
        </authorList>
    </citation>
    <scope>NUCLEOTIDE SEQUENCE [LARGE SCALE GENOMIC DNA]</scope>
    <source>
        <strain evidence="2">CCUG 49560</strain>
    </source>
</reference>
<dbReference type="Proteomes" id="UP001595891">
    <property type="component" value="Unassembled WGS sequence"/>
</dbReference>
<sequence>MTWAARKAGAAGDLAGRKAARPVIWESRKAVRPVTWAAFGAARSGALNGMSASSGRSRGRHTS</sequence>